<dbReference type="InterPro" id="IPR010258">
    <property type="entry name" value="Conjugal_tfr_TrbG/VirB9/CagX"/>
</dbReference>
<dbReference type="RefSeq" id="WP_051579510.1">
    <property type="nucleotide sequence ID" value="NZ_CP007481.1"/>
</dbReference>
<evidence type="ECO:0000256" key="3">
    <source>
        <dbReference type="ARBA" id="ARBA00023026"/>
    </source>
</evidence>
<feature type="signal peptide" evidence="4">
    <location>
        <begin position="1"/>
        <end position="20"/>
    </location>
</feature>
<keyword evidence="2 4" id="KW-0732">Signal</keyword>
<proteinExistence type="inferred from homology"/>
<dbReference type="NCBIfam" id="TIGR02781">
    <property type="entry name" value="VirB9"/>
    <property type="match status" value="1"/>
</dbReference>
<accession>X5H376</accession>
<dbReference type="Proteomes" id="UP000023755">
    <property type="component" value="Chromosome"/>
</dbReference>
<evidence type="ECO:0000256" key="4">
    <source>
        <dbReference type="SAM" id="SignalP"/>
    </source>
</evidence>
<evidence type="ECO:0000256" key="2">
    <source>
        <dbReference type="ARBA" id="ARBA00022729"/>
    </source>
</evidence>
<feature type="chain" id="PRO_5004956485" evidence="4">
    <location>
        <begin position="21"/>
        <end position="269"/>
    </location>
</feature>
<sequence length="269" mass="30656">MKNYSIFLFFVVYCLTNAFADQRPHPLGSTPQIKEIVYNPNAIHTYTGFFGYQSSIVFEDGEIIGTISMGDSTAWQLNPQGNRLFLKPTDDNSTTNVTILTNKRVYHFVFRGKEAKDIDDPELSYEVRFRYPASSVSVQNTGMADMQGSDRVEPGLDIAKKDYLNFEYKLSGSDNIKPLKVFDDGHFTYMQFHSVNANLPAIFLVDSKGYESLVNYHISGKYLVIQQVASRFTLRHGDEYVCVFNTKLDSRKEHRKMKTTRTAGIFSHG</sequence>
<comment type="similarity">
    <text evidence="1">Belongs to the TrbG/VirB9 family.</text>
</comment>
<keyword evidence="3" id="KW-0843">Virulence</keyword>
<dbReference type="HOGENOM" id="CLU_058585_3_0_5"/>
<dbReference type="InterPro" id="IPR033645">
    <property type="entry name" value="VirB9/CagX/TrbG_C"/>
</dbReference>
<dbReference type="EMBL" id="CP007481">
    <property type="protein sequence ID" value="AHX11158.1"/>
    <property type="molecule type" value="Genomic_DNA"/>
</dbReference>
<dbReference type="Pfam" id="PF03524">
    <property type="entry name" value="CagX"/>
    <property type="match status" value="1"/>
</dbReference>
<dbReference type="AlphaFoldDB" id="X5H376"/>
<evidence type="ECO:0000256" key="1">
    <source>
        <dbReference type="ARBA" id="ARBA00006135"/>
    </source>
</evidence>
<evidence type="ECO:0000313" key="6">
    <source>
        <dbReference type="Proteomes" id="UP000023755"/>
    </source>
</evidence>
<reference evidence="5 6" key="1">
    <citation type="submission" date="2014-03" db="EMBL/GenBank/DDBJ databases">
        <title>Sequencing and Comparison of Genomes and Transcriptome Profiles of Human Ehrlichiosis Agents.</title>
        <authorList>
            <person name="Lin M."/>
            <person name="Daugherty S.C."/>
            <person name="Nagaraj S."/>
            <person name="Cheng Z."/>
            <person name="Xiong Q."/>
            <person name="Lin F.-Y."/>
            <person name="Sengamalay N."/>
            <person name="Ott S."/>
            <person name="Godinez A."/>
            <person name="Tallon L.J."/>
            <person name="Sadzewicz L."/>
            <person name="Fraser C.M."/>
            <person name="Dunning Hotopp J.C."/>
            <person name="Rikihisa Y."/>
        </authorList>
    </citation>
    <scope>NUCLEOTIDE SEQUENCE [LARGE SCALE GENOMIC DNA]</scope>
    <source>
        <strain evidence="5 6">Oregon</strain>
    </source>
</reference>
<dbReference type="InterPro" id="IPR014148">
    <property type="entry name" value="VirB9"/>
</dbReference>
<evidence type="ECO:0000313" key="5">
    <source>
        <dbReference type="EMBL" id="AHX11158.1"/>
    </source>
</evidence>
<dbReference type="Gene3D" id="2.60.40.2500">
    <property type="match status" value="1"/>
</dbReference>
<dbReference type="InterPro" id="IPR038161">
    <property type="entry name" value="VirB9/CagX/TrbG_C_sf"/>
</dbReference>
<gene>
    <name evidence="5" type="primary">virB9</name>
    <name evidence="5" type="ORF">NHE_0193</name>
</gene>
<keyword evidence="6" id="KW-1185">Reference proteome</keyword>
<name>X5H376_9RICK</name>
<organism evidence="5 6">
    <name type="scientific">Neorickettsia helminthoeca str. Oregon</name>
    <dbReference type="NCBI Taxonomy" id="1286528"/>
    <lineage>
        <taxon>Bacteria</taxon>
        <taxon>Pseudomonadati</taxon>
        <taxon>Pseudomonadota</taxon>
        <taxon>Alphaproteobacteria</taxon>
        <taxon>Rickettsiales</taxon>
        <taxon>Anaplasmataceae</taxon>
        <taxon>Neorickettsia</taxon>
    </lineage>
</organism>
<protein>
    <submittedName>
        <fullName evidence="5">P-type conjugative transfer protein VirB9</fullName>
    </submittedName>
</protein>
<dbReference type="STRING" id="1286528.NHE_0193"/>
<dbReference type="OrthoDB" id="9815808at2"/>
<dbReference type="CDD" id="cd06911">
    <property type="entry name" value="VirB9_CagX_TrbG"/>
    <property type="match status" value="1"/>
</dbReference>
<dbReference type="KEGG" id="nhm:NHE_0193"/>